<dbReference type="PANTHER" id="PTHR11728:SF1">
    <property type="entry name" value="GLYCEROL-3-PHOSPHATE DEHYDROGENASE [NAD(+)] 2, CHLOROPLASTIC"/>
    <property type="match status" value="1"/>
</dbReference>
<dbReference type="OrthoDB" id="9812273at2"/>
<dbReference type="InterPro" id="IPR006109">
    <property type="entry name" value="G3P_DH_NAD-dep_C"/>
</dbReference>
<dbReference type="PIRSF" id="PIRSF000114">
    <property type="entry name" value="Glycerol-3-P_dh"/>
    <property type="match status" value="1"/>
</dbReference>
<dbReference type="InterPro" id="IPR008927">
    <property type="entry name" value="6-PGluconate_DH-like_C_sf"/>
</dbReference>
<evidence type="ECO:0000256" key="10">
    <source>
        <dbReference type="PIRSR" id="PIRSR000114-3"/>
    </source>
</evidence>
<gene>
    <name evidence="15" type="ORF">C8E83_3601</name>
</gene>
<keyword evidence="2" id="KW-0444">Lipid biosynthesis</keyword>
<evidence type="ECO:0000256" key="9">
    <source>
        <dbReference type="PIRSR" id="PIRSR000114-2"/>
    </source>
</evidence>
<dbReference type="GO" id="GO:0005829">
    <property type="term" value="C:cytosol"/>
    <property type="evidence" value="ECO:0007669"/>
    <property type="project" value="TreeGrafter"/>
</dbReference>
<feature type="binding site" evidence="9">
    <location>
        <begin position="275"/>
        <end position="276"/>
    </location>
    <ligand>
        <name>substrate</name>
    </ligand>
</feature>
<keyword evidence="7" id="KW-1208">Phospholipid metabolism</keyword>
<comment type="caution">
    <text evidence="15">The sequence shown here is derived from an EMBL/GenBank/DDBJ whole genome shotgun (WGS) entry which is preliminary data.</text>
</comment>
<evidence type="ECO:0000256" key="8">
    <source>
        <dbReference type="PIRSR" id="PIRSR000114-1"/>
    </source>
</evidence>
<feature type="binding site" evidence="10">
    <location>
        <position position="157"/>
    </location>
    <ligand>
        <name>NAD(+)</name>
        <dbReference type="ChEBI" id="CHEBI:57540"/>
    </ligand>
</feature>
<dbReference type="EMBL" id="RBKS01000001">
    <property type="protein sequence ID" value="RKR76425.1"/>
    <property type="molecule type" value="Genomic_DNA"/>
</dbReference>
<dbReference type="GO" id="GO:0005975">
    <property type="term" value="P:carbohydrate metabolic process"/>
    <property type="evidence" value="ECO:0007669"/>
    <property type="project" value="InterPro"/>
</dbReference>
<dbReference type="GO" id="GO:0046168">
    <property type="term" value="P:glycerol-3-phosphate catabolic process"/>
    <property type="evidence" value="ECO:0007669"/>
    <property type="project" value="InterPro"/>
</dbReference>
<evidence type="ECO:0000256" key="4">
    <source>
        <dbReference type="ARBA" id="ARBA00023027"/>
    </source>
</evidence>
<dbReference type="Pfam" id="PF01210">
    <property type="entry name" value="NAD_Gly3P_dh_N"/>
    <property type="match status" value="1"/>
</dbReference>
<dbReference type="Proteomes" id="UP000280008">
    <property type="component" value="Unassembled WGS sequence"/>
</dbReference>
<feature type="binding site" evidence="10">
    <location>
        <begin position="17"/>
        <end position="22"/>
    </location>
    <ligand>
        <name>NAD(+)</name>
        <dbReference type="ChEBI" id="CHEBI:57540"/>
    </ligand>
</feature>
<accession>A0A495IMR8</accession>
<evidence type="ECO:0000313" key="15">
    <source>
        <dbReference type="EMBL" id="RKR76425.1"/>
    </source>
</evidence>
<dbReference type="Gene3D" id="3.40.50.720">
    <property type="entry name" value="NAD(P)-binding Rossmann-like Domain"/>
    <property type="match status" value="1"/>
</dbReference>
<feature type="domain" description="Glycerol-3-phosphate dehydrogenase NAD-dependent C-terminal" evidence="14">
    <location>
        <begin position="197"/>
        <end position="343"/>
    </location>
</feature>
<dbReference type="PRINTS" id="PR00077">
    <property type="entry name" value="GPDHDRGNASE"/>
</dbReference>
<dbReference type="InterPro" id="IPR013328">
    <property type="entry name" value="6PGD_dom2"/>
</dbReference>
<dbReference type="GO" id="GO:0141153">
    <property type="term" value="F:glycerol-3-phosphate dehydrogenase (NADP+) activity"/>
    <property type="evidence" value="ECO:0007669"/>
    <property type="project" value="RHEA"/>
</dbReference>
<dbReference type="SUPFAM" id="SSF51735">
    <property type="entry name" value="NAD(P)-binding Rossmann-fold domains"/>
    <property type="match status" value="1"/>
</dbReference>
<feature type="binding site" evidence="9">
    <location>
        <position position="117"/>
    </location>
    <ligand>
        <name>substrate</name>
    </ligand>
</feature>
<keyword evidence="4 10" id="KW-0520">NAD</keyword>
<feature type="active site" description="Proton acceptor" evidence="8">
    <location>
        <position position="208"/>
    </location>
</feature>
<evidence type="ECO:0000256" key="3">
    <source>
        <dbReference type="ARBA" id="ARBA00023002"/>
    </source>
</evidence>
<dbReference type="AlphaFoldDB" id="A0A495IMR8"/>
<comment type="catalytic activity">
    <reaction evidence="12">
        <text>sn-glycerol 3-phosphate + NADP(+) = dihydroxyacetone phosphate + NADPH + H(+)</text>
        <dbReference type="Rhea" id="RHEA:11096"/>
        <dbReference type="ChEBI" id="CHEBI:15378"/>
        <dbReference type="ChEBI" id="CHEBI:57597"/>
        <dbReference type="ChEBI" id="CHEBI:57642"/>
        <dbReference type="ChEBI" id="CHEBI:57783"/>
        <dbReference type="ChEBI" id="CHEBI:58349"/>
        <dbReference type="EC" id="1.1.1.94"/>
    </reaction>
</comment>
<proteinExistence type="inferred from homology"/>
<keyword evidence="3 11" id="KW-0560">Oxidoreductase</keyword>
<dbReference type="PANTHER" id="PTHR11728">
    <property type="entry name" value="GLYCEROL-3-PHOSPHATE DEHYDROGENASE"/>
    <property type="match status" value="1"/>
</dbReference>
<evidence type="ECO:0000256" key="5">
    <source>
        <dbReference type="ARBA" id="ARBA00023098"/>
    </source>
</evidence>
<dbReference type="EC" id="1.1.1.94" evidence="12"/>
<evidence type="ECO:0000313" key="16">
    <source>
        <dbReference type="Proteomes" id="UP000280008"/>
    </source>
</evidence>
<evidence type="ECO:0000256" key="7">
    <source>
        <dbReference type="ARBA" id="ARBA00023264"/>
    </source>
</evidence>
<comment type="similarity">
    <text evidence="1 11">Belongs to the NAD-dependent glycerol-3-phosphate dehydrogenase family.</text>
</comment>
<evidence type="ECO:0000256" key="12">
    <source>
        <dbReference type="RuleBase" id="RU000439"/>
    </source>
</evidence>
<organism evidence="15 16">
    <name type="scientific">Frondihabitans australicus</name>
    <dbReference type="NCBI Taxonomy" id="386892"/>
    <lineage>
        <taxon>Bacteria</taxon>
        <taxon>Bacillati</taxon>
        <taxon>Actinomycetota</taxon>
        <taxon>Actinomycetes</taxon>
        <taxon>Micrococcales</taxon>
        <taxon>Microbacteriaceae</taxon>
        <taxon>Frondihabitans</taxon>
    </lineage>
</organism>
<keyword evidence="5" id="KW-0443">Lipid metabolism</keyword>
<dbReference type="Pfam" id="PF07479">
    <property type="entry name" value="NAD_Gly3P_dh_C"/>
    <property type="match status" value="1"/>
</dbReference>
<keyword evidence="6" id="KW-0594">Phospholipid biosynthesis</keyword>
<dbReference type="Gene3D" id="1.10.1040.10">
    <property type="entry name" value="N-(1-d-carboxylethyl)-l-norvaline Dehydrogenase, domain 2"/>
    <property type="match status" value="1"/>
</dbReference>
<keyword evidence="16" id="KW-1185">Reference proteome</keyword>
<dbReference type="RefSeq" id="WP_121371401.1">
    <property type="nucleotide sequence ID" value="NZ_RBKS01000001.1"/>
</dbReference>
<evidence type="ECO:0000256" key="11">
    <source>
        <dbReference type="RuleBase" id="RU000437"/>
    </source>
</evidence>
<sequence length="362" mass="37015">MPGNPPASTGTTVTILGAGAMGSALATPLRQRGHSVRLWGTWLDDDVLDLVAAGAPHPRTDVHVAEGTQLFRSDELEAALTGSDLVFLAVASEGVDAVVRRAAPWLSTVGVLGLTSKGFLADPSGAIRLLPDAIRRHFSEAELAAPSIVAVGGPCKANEVAAGGPTATVYGCSDVDVARSVAALIQTDSYHVEPIADDLGLEVAAPLKNVFAIALGFADGLADATSHPWHNLKSAIFAQSVREMSIVARGIGGSIDTVYGLAGTGDLEVTGLSGRNKVYGSRIGAGQTAHDALETMVAEKQTVEGVPAAGLAVALAAQLFDDAESRLPLLHAVHRMISGAGDPLTELSAAALPPVVVAEARR</sequence>
<evidence type="ECO:0000256" key="6">
    <source>
        <dbReference type="ARBA" id="ARBA00023209"/>
    </source>
</evidence>
<evidence type="ECO:0000259" key="14">
    <source>
        <dbReference type="Pfam" id="PF07479"/>
    </source>
</evidence>
<dbReference type="InterPro" id="IPR006168">
    <property type="entry name" value="G3P_DH_NAD-dep"/>
</dbReference>
<dbReference type="InterPro" id="IPR036291">
    <property type="entry name" value="NAD(P)-bd_dom_sf"/>
</dbReference>
<evidence type="ECO:0000256" key="2">
    <source>
        <dbReference type="ARBA" id="ARBA00022516"/>
    </source>
</evidence>
<reference evidence="15 16" key="1">
    <citation type="submission" date="2018-10" db="EMBL/GenBank/DDBJ databases">
        <title>Sequencing the genomes of 1000 actinobacteria strains.</title>
        <authorList>
            <person name="Klenk H.-P."/>
        </authorList>
    </citation>
    <scope>NUCLEOTIDE SEQUENCE [LARGE SCALE GENOMIC DNA]</scope>
    <source>
        <strain evidence="15 16">DSM 17894</strain>
    </source>
</reference>
<protein>
    <recommendedName>
        <fullName evidence="12">Glycerol-3-phosphate dehydrogenase</fullName>
        <ecNumber evidence="12">1.1.1.94</ecNumber>
    </recommendedName>
</protein>
<feature type="binding site" evidence="10">
    <location>
        <position position="275"/>
    </location>
    <ligand>
        <name>NAD(+)</name>
        <dbReference type="ChEBI" id="CHEBI:57540"/>
    </ligand>
</feature>
<dbReference type="SUPFAM" id="SSF48179">
    <property type="entry name" value="6-phosphogluconate dehydrogenase C-terminal domain-like"/>
    <property type="match status" value="1"/>
</dbReference>
<dbReference type="InterPro" id="IPR011128">
    <property type="entry name" value="G3P_DH_NAD-dep_N"/>
</dbReference>
<dbReference type="GO" id="GO:0051287">
    <property type="term" value="F:NAD binding"/>
    <property type="evidence" value="ECO:0007669"/>
    <property type="project" value="InterPro"/>
</dbReference>
<dbReference type="GO" id="GO:0008654">
    <property type="term" value="P:phospholipid biosynthetic process"/>
    <property type="evidence" value="ECO:0007669"/>
    <property type="project" value="UniProtKB-KW"/>
</dbReference>
<evidence type="ECO:0000259" key="13">
    <source>
        <dbReference type="Pfam" id="PF01210"/>
    </source>
</evidence>
<evidence type="ECO:0000256" key="1">
    <source>
        <dbReference type="ARBA" id="ARBA00011009"/>
    </source>
</evidence>
<name>A0A495IMR8_9MICO</name>
<feature type="domain" description="Glycerol-3-phosphate dehydrogenase NAD-dependent N-terminal" evidence="13">
    <location>
        <begin position="13"/>
        <end position="176"/>
    </location>
</feature>